<evidence type="ECO:0000259" key="1">
    <source>
        <dbReference type="Pfam" id="PF00248"/>
    </source>
</evidence>
<dbReference type="Gene3D" id="3.20.20.100">
    <property type="entry name" value="NADP-dependent oxidoreductase domain"/>
    <property type="match status" value="1"/>
</dbReference>
<proteinExistence type="predicted"/>
<comment type="caution">
    <text evidence="2">The sequence shown here is derived from an EMBL/GenBank/DDBJ whole genome shotgun (WGS) entry which is preliminary data.</text>
</comment>
<evidence type="ECO:0000313" key="3">
    <source>
        <dbReference type="Proteomes" id="UP000192288"/>
    </source>
</evidence>
<dbReference type="PANTHER" id="PTHR43364">
    <property type="entry name" value="NADH-SPECIFIC METHYLGLYOXAL REDUCTASE-RELATED"/>
    <property type="match status" value="1"/>
</dbReference>
<dbReference type="Proteomes" id="UP000192288">
    <property type="component" value="Unassembled WGS sequence"/>
</dbReference>
<organism evidence="2 3">
    <name type="scientific">Leuconostoc pseudomesenteroides</name>
    <dbReference type="NCBI Taxonomy" id="33968"/>
    <lineage>
        <taxon>Bacteria</taxon>
        <taxon>Bacillati</taxon>
        <taxon>Bacillota</taxon>
        <taxon>Bacilli</taxon>
        <taxon>Lactobacillales</taxon>
        <taxon>Lactobacillaceae</taxon>
        <taxon>Leuconostoc</taxon>
    </lineage>
</organism>
<name>A0A1X0VEP2_LEUPS</name>
<dbReference type="AlphaFoldDB" id="A0A1X0VEP2"/>
<feature type="domain" description="NADP-dependent oxidoreductase" evidence="1">
    <location>
        <begin position="16"/>
        <end position="306"/>
    </location>
</feature>
<gene>
    <name evidence="2" type="ORF">BMR96_03815</name>
</gene>
<dbReference type="SUPFAM" id="SSF51430">
    <property type="entry name" value="NAD(P)-linked oxidoreductase"/>
    <property type="match status" value="1"/>
</dbReference>
<reference evidence="2 3" key="1">
    <citation type="journal article" date="2017" name="Front. Microbiol.">
        <title>Genomic Characterization of Dairy Associated Leuconostoc Species and Diversity of Leuconostocs in Undefined Mixed Mesophilic Starter Cultures.</title>
        <authorList>
            <person name="Frantzen C.A."/>
            <person name="Kot W."/>
            <person name="Pedersen T.B."/>
            <person name="Ardo Y.M."/>
            <person name="Broadbent J.R."/>
            <person name="Neve H."/>
            <person name="Hansen L.H."/>
            <person name="Dal Bello F."/>
            <person name="Ostlie H.M."/>
            <person name="Kleppen H.P."/>
            <person name="Vogensen F.K."/>
            <person name="Holo H."/>
        </authorList>
    </citation>
    <scope>NUCLEOTIDE SEQUENCE [LARGE SCALE GENOMIC DNA]</scope>
    <source>
        <strain evidence="2 3">LMGCF08</strain>
    </source>
</reference>
<dbReference type="GO" id="GO:0005829">
    <property type="term" value="C:cytosol"/>
    <property type="evidence" value="ECO:0007669"/>
    <property type="project" value="TreeGrafter"/>
</dbReference>
<accession>A0A1X0VEP2</accession>
<sequence>MKTIQIGNTNLTASAVALGVMRIADKTSDEAKKIVETALVSGINFFDTADIYGSGRSSIVFGQALKDIGVKRDDIFIQSKAGIILPNGQVNGDGERGPRFDFSYDHLIASVDIELERLQTDYLDTFLLHRPDTLVDVNELARAFTDLKTTGKVHHFGVSNMNPYQIALIQNALGDEKLQINQLQFGIMHTNMIDSELHVNMNDAASVDHDSGILSYARLHNLTIQAWSPFQFGFFEGVFIDNEKFPELNQTLQKLASKYDVSKSAIAVAWILHHPANMQVIIGSMTPSRIIDMTKLDFQLTNQEWYDVYTAAGNTLP</sequence>
<dbReference type="eggNOG" id="COG4989">
    <property type="taxonomic scope" value="Bacteria"/>
</dbReference>
<dbReference type="RefSeq" id="WP_080518975.1">
    <property type="nucleotide sequence ID" value="NZ_MPLS01000009.1"/>
</dbReference>
<dbReference type="PANTHER" id="PTHR43364:SF1">
    <property type="entry name" value="OXIDOREDUCTASE YDHF"/>
    <property type="match status" value="1"/>
</dbReference>
<dbReference type="InterPro" id="IPR023210">
    <property type="entry name" value="NADP_OxRdtase_dom"/>
</dbReference>
<dbReference type="InterPro" id="IPR036812">
    <property type="entry name" value="NAD(P)_OxRdtase_dom_sf"/>
</dbReference>
<dbReference type="EMBL" id="MPLS01000009">
    <property type="protein sequence ID" value="ORI98069.1"/>
    <property type="molecule type" value="Genomic_DNA"/>
</dbReference>
<evidence type="ECO:0000313" key="2">
    <source>
        <dbReference type="EMBL" id="ORI98069.1"/>
    </source>
</evidence>
<dbReference type="STRING" id="33968.BMS77_01995"/>
<dbReference type="Pfam" id="PF00248">
    <property type="entry name" value="Aldo_ket_red"/>
    <property type="match status" value="1"/>
</dbReference>
<protein>
    <submittedName>
        <fullName evidence="2">Aldo/keto reductase</fullName>
    </submittedName>
</protein>
<dbReference type="InterPro" id="IPR050523">
    <property type="entry name" value="AKR_Detox_Biosynth"/>
</dbReference>